<feature type="transmembrane region" description="Helical" evidence="6">
    <location>
        <begin position="237"/>
        <end position="256"/>
    </location>
</feature>
<evidence type="ECO:0000256" key="6">
    <source>
        <dbReference type="SAM" id="Phobius"/>
    </source>
</evidence>
<evidence type="ECO:0000256" key="5">
    <source>
        <dbReference type="ARBA" id="ARBA00023136"/>
    </source>
</evidence>
<dbReference type="PANTHER" id="PTHR30250">
    <property type="entry name" value="PST FAMILY PREDICTED COLANIC ACID TRANSPORTER"/>
    <property type="match status" value="1"/>
</dbReference>
<keyword evidence="8" id="KW-1185">Reference proteome</keyword>
<feature type="transmembrane region" description="Helical" evidence="6">
    <location>
        <begin position="193"/>
        <end position="216"/>
    </location>
</feature>
<comment type="caution">
    <text evidence="7">The sequence shown here is derived from an EMBL/GenBank/DDBJ whole genome shotgun (WGS) entry which is preliminary data.</text>
</comment>
<dbReference type="PANTHER" id="PTHR30250:SF11">
    <property type="entry name" value="O-ANTIGEN TRANSPORTER-RELATED"/>
    <property type="match status" value="1"/>
</dbReference>
<comment type="subcellular location">
    <subcellularLocation>
        <location evidence="1">Cell membrane</location>
        <topology evidence="1">Multi-pass membrane protein</topology>
    </subcellularLocation>
</comment>
<dbReference type="STRING" id="1125712.HMPREF1316_0987"/>
<dbReference type="AlphaFoldDB" id="U2TLB0"/>
<feature type="transmembrane region" description="Helical" evidence="6">
    <location>
        <begin position="268"/>
        <end position="287"/>
    </location>
</feature>
<protein>
    <submittedName>
        <fullName evidence="7">Polysaccharide biosynthesis protein</fullName>
    </submittedName>
</protein>
<feature type="transmembrane region" description="Helical" evidence="6">
    <location>
        <begin position="37"/>
        <end position="57"/>
    </location>
</feature>
<dbReference type="InterPro" id="IPR050833">
    <property type="entry name" value="Poly_Biosynth_Transport"/>
</dbReference>
<feature type="transmembrane region" description="Helical" evidence="6">
    <location>
        <begin position="69"/>
        <end position="87"/>
    </location>
</feature>
<gene>
    <name evidence="7" type="ORF">HMPREF1316_0987</name>
</gene>
<feature type="transmembrane region" description="Helical" evidence="6">
    <location>
        <begin position="409"/>
        <end position="430"/>
    </location>
</feature>
<feature type="transmembrane region" description="Helical" evidence="6">
    <location>
        <begin position="163"/>
        <end position="187"/>
    </location>
</feature>
<dbReference type="eggNOG" id="COG2244">
    <property type="taxonomic scope" value="Bacteria"/>
</dbReference>
<evidence type="ECO:0000256" key="4">
    <source>
        <dbReference type="ARBA" id="ARBA00022989"/>
    </source>
</evidence>
<dbReference type="Proteomes" id="UP000016638">
    <property type="component" value="Unassembled WGS sequence"/>
</dbReference>
<sequence length="434" mass="48259">MVSLVEQWWDRLISAVFSGTLADQTARYAAHRTKRDYLFNSIGLGLWGALFPLLTMIASQLVGTEQAGMFSMAFVYANLIQFVGMYGVRTYQVSDVDEMDSFGAYQLQRLLSCLLMMGVGYLFCRVRGYSGEMLSICTGTFAFRTFDAFADVYEGRLQQMDKLWLAGISQGLRCTLGVASFTLALVITRDVAIASIVMAVVALASLLMVSIPLTYFETPRSRSWEFLEIREIFAECFPTFLATFLFSLIETVPKFAMEGTLPYDDQLFFNAIYFPAQAIAMALGLVYKPQLVRLANIWADPNHRRRFDLVVIAIVGVGVGICAIVFAFNSLFGVPILSVLYGTDFASYKTDLLMMVVAGGMTAVVDFLYQIITVLRRQEVATRIYLLTFGIATVLALVLVNTIGFAGAVWTYLLSMATLFVLLIAQYVVLRVKG</sequence>
<feature type="transmembrane region" description="Helical" evidence="6">
    <location>
        <begin position="384"/>
        <end position="403"/>
    </location>
</feature>
<keyword evidence="4 6" id="KW-1133">Transmembrane helix</keyword>
<dbReference type="PATRIC" id="fig|1125712.3.peg.1828"/>
<proteinExistence type="predicted"/>
<reference evidence="7 8" key="1">
    <citation type="submission" date="2013-08" db="EMBL/GenBank/DDBJ databases">
        <authorList>
            <person name="Durkin A.S."/>
            <person name="Haft D.R."/>
            <person name="McCorrison J."/>
            <person name="Torralba M."/>
            <person name="Gillis M."/>
            <person name="Haft D.H."/>
            <person name="Methe B."/>
            <person name="Sutton G."/>
            <person name="Nelson K.E."/>
        </authorList>
    </citation>
    <scope>NUCLEOTIDE SEQUENCE [LARGE SCALE GENOMIC DNA]</scope>
    <source>
        <strain evidence="7 8">F0195</strain>
    </source>
</reference>
<evidence type="ECO:0000313" key="7">
    <source>
        <dbReference type="EMBL" id="ERL06973.1"/>
    </source>
</evidence>
<evidence type="ECO:0000256" key="1">
    <source>
        <dbReference type="ARBA" id="ARBA00004651"/>
    </source>
</evidence>
<dbReference type="GO" id="GO:0005886">
    <property type="term" value="C:plasma membrane"/>
    <property type="evidence" value="ECO:0007669"/>
    <property type="project" value="UniProtKB-SubCell"/>
</dbReference>
<feature type="transmembrane region" description="Helical" evidence="6">
    <location>
        <begin position="352"/>
        <end position="372"/>
    </location>
</feature>
<keyword evidence="5 6" id="KW-0472">Membrane</keyword>
<dbReference type="OrthoDB" id="3246647at2"/>
<organism evidence="7 8">
    <name type="scientific">Olsenella profusa F0195</name>
    <dbReference type="NCBI Taxonomy" id="1125712"/>
    <lineage>
        <taxon>Bacteria</taxon>
        <taxon>Bacillati</taxon>
        <taxon>Actinomycetota</taxon>
        <taxon>Coriobacteriia</taxon>
        <taxon>Coriobacteriales</taxon>
        <taxon>Atopobiaceae</taxon>
        <taxon>Olsenella</taxon>
    </lineage>
</organism>
<name>U2TLB0_9ACTN</name>
<evidence type="ECO:0000256" key="2">
    <source>
        <dbReference type="ARBA" id="ARBA00022475"/>
    </source>
</evidence>
<dbReference type="EMBL" id="AWEZ01000061">
    <property type="protein sequence ID" value="ERL06973.1"/>
    <property type="molecule type" value="Genomic_DNA"/>
</dbReference>
<evidence type="ECO:0000256" key="3">
    <source>
        <dbReference type="ARBA" id="ARBA00022692"/>
    </source>
</evidence>
<feature type="transmembrane region" description="Helical" evidence="6">
    <location>
        <begin position="307"/>
        <end position="332"/>
    </location>
</feature>
<accession>U2TLB0</accession>
<evidence type="ECO:0000313" key="8">
    <source>
        <dbReference type="Proteomes" id="UP000016638"/>
    </source>
</evidence>
<keyword evidence="3 6" id="KW-0812">Transmembrane</keyword>
<keyword evidence="2" id="KW-1003">Cell membrane</keyword>